<reference evidence="2 3" key="1">
    <citation type="submission" date="2024-06" db="EMBL/GenBank/DDBJ databases">
        <title>The Natural Products Discovery Center: Release of the First 8490 Sequenced Strains for Exploring Actinobacteria Biosynthetic Diversity.</title>
        <authorList>
            <person name="Kalkreuter E."/>
            <person name="Kautsar S.A."/>
            <person name="Yang D."/>
            <person name="Bader C.D."/>
            <person name="Teijaro C.N."/>
            <person name="Fluegel L."/>
            <person name="Davis C.M."/>
            <person name="Simpson J.R."/>
            <person name="Lauterbach L."/>
            <person name="Steele A.D."/>
            <person name="Gui C."/>
            <person name="Meng S."/>
            <person name="Li G."/>
            <person name="Viehrig K."/>
            <person name="Ye F."/>
            <person name="Su P."/>
            <person name="Kiefer A.F."/>
            <person name="Nichols A."/>
            <person name="Cepeda A.J."/>
            <person name="Yan W."/>
            <person name="Fan B."/>
            <person name="Jiang Y."/>
            <person name="Adhikari A."/>
            <person name="Zheng C.-J."/>
            <person name="Schuster L."/>
            <person name="Cowan T.M."/>
            <person name="Smanski M.J."/>
            <person name="Chevrette M.G."/>
            <person name="De Carvalho L.P.S."/>
            <person name="Shen B."/>
        </authorList>
    </citation>
    <scope>NUCLEOTIDE SEQUENCE [LARGE SCALE GENOMIC DNA]</scope>
    <source>
        <strain evidence="2 3">NPDC000837</strain>
    </source>
</reference>
<comment type="caution">
    <text evidence="2">The sequence shown here is derived from an EMBL/GenBank/DDBJ whole genome shotgun (WGS) entry which is preliminary data.</text>
</comment>
<accession>A0ABV1V488</accession>
<keyword evidence="1" id="KW-0812">Transmembrane</keyword>
<keyword evidence="1" id="KW-0472">Membrane</keyword>
<evidence type="ECO:0000256" key="1">
    <source>
        <dbReference type="SAM" id="Phobius"/>
    </source>
</evidence>
<dbReference type="RefSeq" id="WP_351978861.1">
    <property type="nucleotide sequence ID" value="NZ_JBEPBX010000045.1"/>
</dbReference>
<gene>
    <name evidence="2" type="ORF">ABT276_31960</name>
</gene>
<name>A0ABV1V488_9ACTN</name>
<keyword evidence="3" id="KW-1185">Reference proteome</keyword>
<evidence type="ECO:0000313" key="2">
    <source>
        <dbReference type="EMBL" id="MER6617844.1"/>
    </source>
</evidence>
<dbReference type="EMBL" id="JBEPBX010000045">
    <property type="protein sequence ID" value="MER6617844.1"/>
    <property type="molecule type" value="Genomic_DNA"/>
</dbReference>
<sequence>MCVRKGVQLNIRSLVRRGRWARIVLGQAALTSLCALLISQIPWTGRSVPEFLFWTGLVVPLSSSPCGDRLTDLADVRPVCPRSWADVGVLTDRKVAEGLGDVCLADPDGKDAL</sequence>
<proteinExistence type="predicted"/>
<protein>
    <submittedName>
        <fullName evidence="2">Uncharacterized protein</fullName>
    </submittedName>
</protein>
<feature type="transmembrane region" description="Helical" evidence="1">
    <location>
        <begin position="20"/>
        <end position="43"/>
    </location>
</feature>
<organism evidence="2 3">
    <name type="scientific">Streptomyces xantholiticus</name>
    <dbReference type="NCBI Taxonomy" id="68285"/>
    <lineage>
        <taxon>Bacteria</taxon>
        <taxon>Bacillati</taxon>
        <taxon>Actinomycetota</taxon>
        <taxon>Actinomycetes</taxon>
        <taxon>Kitasatosporales</taxon>
        <taxon>Streptomycetaceae</taxon>
        <taxon>Streptomyces</taxon>
    </lineage>
</organism>
<evidence type="ECO:0000313" key="3">
    <source>
        <dbReference type="Proteomes" id="UP001445472"/>
    </source>
</evidence>
<keyword evidence="1" id="KW-1133">Transmembrane helix</keyword>
<dbReference type="Proteomes" id="UP001445472">
    <property type="component" value="Unassembled WGS sequence"/>
</dbReference>